<reference evidence="2" key="1">
    <citation type="submission" date="2021-02" db="EMBL/GenBank/DDBJ databases">
        <authorList>
            <person name="Steward A R."/>
        </authorList>
    </citation>
    <scope>NUCLEOTIDE SEQUENCE</scope>
</reference>
<keyword evidence="1" id="KW-1133">Transmembrane helix</keyword>
<dbReference type="AlphaFoldDB" id="A0A821X3B9"/>
<name>A0A821X3B9_9NEOP</name>
<gene>
    <name evidence="2" type="ORF">PMACD_LOCUS14234</name>
</gene>
<sequence length="72" mass="8097">MSGDSKRFYVNEHLTPDNKHLLKKAKGLAIDTGFKYVLSTTGAVSISVLSIYLQTLCRLKDLKRLFPRLATL</sequence>
<evidence type="ECO:0000313" key="3">
    <source>
        <dbReference type="Proteomes" id="UP000663880"/>
    </source>
</evidence>
<keyword evidence="3" id="KW-1185">Reference proteome</keyword>
<keyword evidence="1" id="KW-0472">Membrane</keyword>
<proteinExistence type="predicted"/>
<keyword evidence="1" id="KW-0812">Transmembrane</keyword>
<dbReference type="EMBL" id="CAJOBZ010000064">
    <property type="protein sequence ID" value="CAF4935585.1"/>
    <property type="molecule type" value="Genomic_DNA"/>
</dbReference>
<feature type="transmembrane region" description="Helical" evidence="1">
    <location>
        <begin position="36"/>
        <end position="57"/>
    </location>
</feature>
<evidence type="ECO:0000256" key="1">
    <source>
        <dbReference type="SAM" id="Phobius"/>
    </source>
</evidence>
<comment type="caution">
    <text evidence="2">The sequence shown here is derived from an EMBL/GenBank/DDBJ whole genome shotgun (WGS) entry which is preliminary data.</text>
</comment>
<organism evidence="2 3">
    <name type="scientific">Pieris macdunnoughi</name>
    <dbReference type="NCBI Taxonomy" id="345717"/>
    <lineage>
        <taxon>Eukaryota</taxon>
        <taxon>Metazoa</taxon>
        <taxon>Ecdysozoa</taxon>
        <taxon>Arthropoda</taxon>
        <taxon>Hexapoda</taxon>
        <taxon>Insecta</taxon>
        <taxon>Pterygota</taxon>
        <taxon>Neoptera</taxon>
        <taxon>Endopterygota</taxon>
        <taxon>Lepidoptera</taxon>
        <taxon>Glossata</taxon>
        <taxon>Ditrysia</taxon>
        <taxon>Papilionoidea</taxon>
        <taxon>Pieridae</taxon>
        <taxon>Pierinae</taxon>
        <taxon>Pieris</taxon>
    </lineage>
</organism>
<evidence type="ECO:0000313" key="2">
    <source>
        <dbReference type="EMBL" id="CAF4935585.1"/>
    </source>
</evidence>
<dbReference type="OrthoDB" id="7414876at2759"/>
<dbReference type="Proteomes" id="UP000663880">
    <property type="component" value="Unassembled WGS sequence"/>
</dbReference>
<protein>
    <submittedName>
        <fullName evidence="2">Uncharacterized protein</fullName>
    </submittedName>
</protein>
<accession>A0A821X3B9</accession>